<evidence type="ECO:0000259" key="3">
    <source>
        <dbReference type="PROSITE" id="PS51186"/>
    </source>
</evidence>
<dbReference type="PANTHER" id="PTHR43877:SF1">
    <property type="entry name" value="ACETYLTRANSFERASE"/>
    <property type="match status" value="1"/>
</dbReference>
<accession>A0A418XSA3</accession>
<dbReference type="Proteomes" id="UP000284006">
    <property type="component" value="Unassembled WGS sequence"/>
</dbReference>
<comment type="caution">
    <text evidence="4">The sequence shown here is derived from an EMBL/GenBank/DDBJ whole genome shotgun (WGS) entry which is preliminary data.</text>
</comment>
<protein>
    <submittedName>
        <fullName evidence="4">N-acetyltransferase</fullName>
    </submittedName>
</protein>
<name>A0A418XSA3_9BURK</name>
<keyword evidence="5" id="KW-1185">Reference proteome</keyword>
<evidence type="ECO:0000313" key="5">
    <source>
        <dbReference type="Proteomes" id="UP000284006"/>
    </source>
</evidence>
<dbReference type="AlphaFoldDB" id="A0A418XSA3"/>
<evidence type="ECO:0000256" key="2">
    <source>
        <dbReference type="ARBA" id="ARBA00023315"/>
    </source>
</evidence>
<reference evidence="4 5" key="1">
    <citation type="submission" date="2018-09" db="EMBL/GenBank/DDBJ databases">
        <authorList>
            <person name="Zhu H."/>
        </authorList>
    </citation>
    <scope>NUCLEOTIDE SEQUENCE [LARGE SCALE GENOMIC DNA]</scope>
    <source>
        <strain evidence="4 5">K1S02-61</strain>
    </source>
</reference>
<evidence type="ECO:0000256" key="1">
    <source>
        <dbReference type="ARBA" id="ARBA00022679"/>
    </source>
</evidence>
<dbReference type="Pfam" id="PF00583">
    <property type="entry name" value="Acetyltransf_1"/>
    <property type="match status" value="1"/>
</dbReference>
<dbReference type="InterPro" id="IPR016181">
    <property type="entry name" value="Acyl_CoA_acyltransferase"/>
</dbReference>
<evidence type="ECO:0000313" key="4">
    <source>
        <dbReference type="EMBL" id="RJG15423.1"/>
    </source>
</evidence>
<sequence length="168" mass="17395">MYPDIRGETPADARAIRALTEAAFRAAPHTSHTEQFIVDALRRAGVLSLSLVADEGGALAGHVAVSPVTVSDGSGGWYGLGPISVLPARQGKGIGSLLMDAALAELRRMGAAGCVVLGDPAYYSRFGFEASPRLALPGVPAEYFQSVKFGASCAQGDVCYHAAFDARA</sequence>
<dbReference type="PROSITE" id="PS51186">
    <property type="entry name" value="GNAT"/>
    <property type="match status" value="1"/>
</dbReference>
<dbReference type="EMBL" id="QYUP01000118">
    <property type="protein sequence ID" value="RJG15423.1"/>
    <property type="molecule type" value="Genomic_DNA"/>
</dbReference>
<feature type="domain" description="N-acetyltransferase" evidence="3">
    <location>
        <begin position="3"/>
        <end position="146"/>
    </location>
</feature>
<keyword evidence="1 4" id="KW-0808">Transferase</keyword>
<keyword evidence="2" id="KW-0012">Acyltransferase</keyword>
<dbReference type="RefSeq" id="WP_119811294.1">
    <property type="nucleotide sequence ID" value="NZ_QYUP01000118.1"/>
</dbReference>
<dbReference type="InterPro" id="IPR000182">
    <property type="entry name" value="GNAT_dom"/>
</dbReference>
<dbReference type="SUPFAM" id="SSF55729">
    <property type="entry name" value="Acyl-CoA N-acyltransferases (Nat)"/>
    <property type="match status" value="1"/>
</dbReference>
<proteinExistence type="predicted"/>
<dbReference type="GO" id="GO:0016747">
    <property type="term" value="F:acyltransferase activity, transferring groups other than amino-acyl groups"/>
    <property type="evidence" value="ECO:0007669"/>
    <property type="project" value="InterPro"/>
</dbReference>
<dbReference type="Gene3D" id="3.40.630.30">
    <property type="match status" value="1"/>
</dbReference>
<organism evidence="4 5">
    <name type="scientific">Massilia cavernae</name>
    <dbReference type="NCBI Taxonomy" id="2320864"/>
    <lineage>
        <taxon>Bacteria</taxon>
        <taxon>Pseudomonadati</taxon>
        <taxon>Pseudomonadota</taxon>
        <taxon>Betaproteobacteria</taxon>
        <taxon>Burkholderiales</taxon>
        <taxon>Oxalobacteraceae</taxon>
        <taxon>Telluria group</taxon>
        <taxon>Massilia</taxon>
    </lineage>
</organism>
<dbReference type="PANTHER" id="PTHR43877">
    <property type="entry name" value="AMINOALKYLPHOSPHONATE N-ACETYLTRANSFERASE-RELATED-RELATED"/>
    <property type="match status" value="1"/>
</dbReference>
<dbReference type="OrthoDB" id="9797178at2"/>
<dbReference type="CDD" id="cd04301">
    <property type="entry name" value="NAT_SF"/>
    <property type="match status" value="1"/>
</dbReference>
<dbReference type="InterPro" id="IPR050832">
    <property type="entry name" value="Bact_Acetyltransf"/>
</dbReference>
<gene>
    <name evidence="4" type="ORF">D3872_13695</name>
</gene>